<evidence type="ECO:0000313" key="3">
    <source>
        <dbReference type="EMBL" id="TXD37146.1"/>
    </source>
</evidence>
<dbReference type="EMBL" id="VOSM01000004">
    <property type="protein sequence ID" value="TXD37146.1"/>
    <property type="molecule type" value="Genomic_DNA"/>
</dbReference>
<dbReference type="InterPro" id="IPR023582">
    <property type="entry name" value="Impact"/>
</dbReference>
<gene>
    <name evidence="3" type="ORF">FRC98_10450</name>
</gene>
<dbReference type="AlphaFoldDB" id="A0A5C6X9S7"/>
<dbReference type="GO" id="GO:0005737">
    <property type="term" value="C:cytoplasm"/>
    <property type="evidence" value="ECO:0007669"/>
    <property type="project" value="TreeGrafter"/>
</dbReference>
<dbReference type="Gene3D" id="3.30.70.240">
    <property type="match status" value="1"/>
</dbReference>
<evidence type="ECO:0000313" key="4">
    <source>
        <dbReference type="Proteomes" id="UP000321412"/>
    </source>
</evidence>
<name>A0A5C6X9S7_9DELT</name>
<sequence>MTGSQGGAIEGVTEQKRIGRWIMAGGEVENDAQPYWTLERAGESELIVERSRFIGFAGPVSAEDEALVRVDALRRQFHDARHVCYAMRIGRGIEQIERGADDGEPSRSAGFPMLQVLQGRELCDTLVVVVRYFGGIKLGVGGLARAYREAARMALDAAVAVERFPEVEADLVIPYSVQAQVEHLFDGQQGVRVIAMQYGAEVRMRLAIRCVELEMVEDRLAALLQRGSDDVFDMPAAGNEPD</sequence>
<comment type="similarity">
    <text evidence="1">Belongs to the IMPACT family.</text>
</comment>
<evidence type="ECO:0000259" key="2">
    <source>
        <dbReference type="Pfam" id="PF01205"/>
    </source>
</evidence>
<dbReference type="Pfam" id="PF01205">
    <property type="entry name" value="Impact_N"/>
    <property type="match status" value="1"/>
</dbReference>
<proteinExistence type="inferred from homology"/>
<dbReference type="PROSITE" id="PS00910">
    <property type="entry name" value="UPF0029"/>
    <property type="match status" value="1"/>
</dbReference>
<accession>A0A5C6X9S7</accession>
<feature type="domain" description="Impact N-terminal" evidence="2">
    <location>
        <begin position="50"/>
        <end position="155"/>
    </location>
</feature>
<organism evidence="3 4">
    <name type="scientific">Lujinxingia vulgaris</name>
    <dbReference type="NCBI Taxonomy" id="2600176"/>
    <lineage>
        <taxon>Bacteria</taxon>
        <taxon>Deltaproteobacteria</taxon>
        <taxon>Bradymonadales</taxon>
        <taxon>Lujinxingiaceae</taxon>
        <taxon>Lujinxingia</taxon>
    </lineage>
</organism>
<dbReference type="OrthoDB" id="9813771at2"/>
<protein>
    <submittedName>
        <fullName evidence="3">YigZ family protein</fullName>
    </submittedName>
</protein>
<reference evidence="3 4" key="1">
    <citation type="submission" date="2019-08" db="EMBL/GenBank/DDBJ databases">
        <title>Bradymonadales sp. TMQ4.</title>
        <authorList>
            <person name="Liang Q."/>
        </authorList>
    </citation>
    <scope>NUCLEOTIDE SEQUENCE [LARGE SCALE GENOMIC DNA]</scope>
    <source>
        <strain evidence="3 4">TMQ4</strain>
    </source>
</reference>
<dbReference type="PANTHER" id="PTHR16301:SF20">
    <property type="entry name" value="IMPACT FAMILY MEMBER YIGZ"/>
    <property type="match status" value="1"/>
</dbReference>
<dbReference type="Proteomes" id="UP000321412">
    <property type="component" value="Unassembled WGS sequence"/>
</dbReference>
<evidence type="ECO:0000256" key="1">
    <source>
        <dbReference type="ARBA" id="ARBA00007665"/>
    </source>
</evidence>
<dbReference type="PANTHER" id="PTHR16301">
    <property type="entry name" value="IMPACT-RELATED"/>
    <property type="match status" value="1"/>
</dbReference>
<dbReference type="SUPFAM" id="SSF54211">
    <property type="entry name" value="Ribosomal protein S5 domain 2-like"/>
    <property type="match status" value="1"/>
</dbReference>
<dbReference type="GO" id="GO:0006446">
    <property type="term" value="P:regulation of translational initiation"/>
    <property type="evidence" value="ECO:0007669"/>
    <property type="project" value="TreeGrafter"/>
</dbReference>
<keyword evidence="4" id="KW-1185">Reference proteome</keyword>
<comment type="caution">
    <text evidence="3">The sequence shown here is derived from an EMBL/GenBank/DDBJ whole genome shotgun (WGS) entry which is preliminary data.</text>
</comment>
<dbReference type="InterPro" id="IPR036956">
    <property type="entry name" value="Impact_N_sf"/>
</dbReference>
<dbReference type="InterPro" id="IPR020568">
    <property type="entry name" value="Ribosomal_Su5_D2-typ_SF"/>
</dbReference>
<dbReference type="Gene3D" id="3.30.230.30">
    <property type="entry name" value="Impact, N-terminal domain"/>
    <property type="match status" value="1"/>
</dbReference>
<dbReference type="InterPro" id="IPR020569">
    <property type="entry name" value="UPF0029_Impact_CS"/>
</dbReference>
<dbReference type="InterPro" id="IPR001498">
    <property type="entry name" value="Impact_N"/>
</dbReference>